<organism evidence="1 2">
    <name type="scientific">Microvirga arsenatis</name>
    <dbReference type="NCBI Taxonomy" id="2692265"/>
    <lineage>
        <taxon>Bacteria</taxon>
        <taxon>Pseudomonadati</taxon>
        <taxon>Pseudomonadota</taxon>
        <taxon>Alphaproteobacteria</taxon>
        <taxon>Hyphomicrobiales</taxon>
        <taxon>Methylobacteriaceae</taxon>
        <taxon>Microvirga</taxon>
    </lineage>
</organism>
<evidence type="ECO:0000313" key="1">
    <source>
        <dbReference type="EMBL" id="NBJ26982.1"/>
    </source>
</evidence>
<gene>
    <name evidence="1" type="ORF">GR303_21860</name>
</gene>
<evidence type="ECO:0000313" key="2">
    <source>
        <dbReference type="Proteomes" id="UP000818323"/>
    </source>
</evidence>
<proteinExistence type="predicted"/>
<sequence>MPVELPRFGSILLWSCGGLVLMHSGLSSALTSRVGIEEGYMGEWNTVFEGEIEGHLVTVKVYQSTGEVDCEDDGGPAVRVTTTSFDDYPGIPEEEDGDTLLVEREGAGRLVTLEPYSLNDLEGELMEVGFSPAAAATIVSKVPV</sequence>
<accession>A0ABW9Z2R4</accession>
<reference evidence="1 2" key="1">
    <citation type="submission" date="2020-01" db="EMBL/GenBank/DDBJ databases">
        <title>Microvirga sp. nov., an arsenate reduction bacterium isolated from Tibet hotspring sediments.</title>
        <authorList>
            <person name="Yuan C.-G."/>
        </authorList>
    </citation>
    <scope>NUCLEOTIDE SEQUENCE [LARGE SCALE GENOMIC DNA]</scope>
    <source>
        <strain evidence="1 2">SYSU G3D203</strain>
    </source>
</reference>
<dbReference type="Proteomes" id="UP000818323">
    <property type="component" value="Unassembled WGS sequence"/>
</dbReference>
<dbReference type="EMBL" id="JAAAXJ010000023">
    <property type="protein sequence ID" value="NBJ26982.1"/>
    <property type="molecule type" value="Genomic_DNA"/>
</dbReference>
<keyword evidence="2" id="KW-1185">Reference proteome</keyword>
<protein>
    <recommendedName>
        <fullName evidence="3">Lipocalin-like domain-containing protein</fullName>
    </recommendedName>
</protein>
<comment type="caution">
    <text evidence="1">The sequence shown here is derived from an EMBL/GenBank/DDBJ whole genome shotgun (WGS) entry which is preliminary data.</text>
</comment>
<dbReference type="RefSeq" id="WP_161726196.1">
    <property type="nucleotide sequence ID" value="NZ_JAAAXI010000030.1"/>
</dbReference>
<name>A0ABW9Z2R4_9HYPH</name>
<evidence type="ECO:0008006" key="3">
    <source>
        <dbReference type="Google" id="ProtNLM"/>
    </source>
</evidence>